<reference evidence="6" key="1">
    <citation type="submission" date="2013-08" db="EMBL/GenBank/DDBJ databases">
        <authorList>
            <person name="Mendez C."/>
            <person name="Richter M."/>
            <person name="Ferrer M."/>
            <person name="Sanchez J."/>
        </authorList>
    </citation>
    <scope>NUCLEOTIDE SEQUENCE</scope>
</reference>
<name>T0Y4U8_9ZZZZ</name>
<evidence type="ECO:0000256" key="1">
    <source>
        <dbReference type="ARBA" id="ARBA00022485"/>
    </source>
</evidence>
<evidence type="ECO:0000259" key="5">
    <source>
        <dbReference type="Pfam" id="PF01512"/>
    </source>
</evidence>
<keyword evidence="4" id="KW-0411">Iron-sulfur</keyword>
<keyword evidence="2" id="KW-0479">Metal-binding</keyword>
<evidence type="ECO:0000256" key="3">
    <source>
        <dbReference type="ARBA" id="ARBA00023004"/>
    </source>
</evidence>
<keyword evidence="1" id="KW-0004">4Fe-4S</keyword>
<dbReference type="GO" id="GO:0051539">
    <property type="term" value="F:4 iron, 4 sulfur cluster binding"/>
    <property type="evidence" value="ECO:0007669"/>
    <property type="project" value="UniProtKB-KW"/>
</dbReference>
<dbReference type="GO" id="GO:0046872">
    <property type="term" value="F:metal ion binding"/>
    <property type="evidence" value="ECO:0007669"/>
    <property type="project" value="UniProtKB-KW"/>
</dbReference>
<comment type="caution">
    <text evidence="6">The sequence shown here is derived from an EMBL/GenBank/DDBJ whole genome shotgun (WGS) entry which is preliminary data.</text>
</comment>
<accession>T0Y4U8</accession>
<evidence type="ECO:0000256" key="2">
    <source>
        <dbReference type="ARBA" id="ARBA00022723"/>
    </source>
</evidence>
<dbReference type="InterPro" id="IPR011538">
    <property type="entry name" value="Nuo51_FMN-bd"/>
</dbReference>
<proteinExistence type="predicted"/>
<dbReference type="Gene3D" id="3.40.50.11540">
    <property type="entry name" value="NADH-ubiquinone oxidoreductase 51kDa subunit"/>
    <property type="match status" value="1"/>
</dbReference>
<dbReference type="InterPro" id="IPR037225">
    <property type="entry name" value="Nuo51_FMN-bd_sf"/>
</dbReference>
<dbReference type="PANTHER" id="PTHR43578">
    <property type="entry name" value="NADH-QUINONE OXIDOREDUCTASE SUBUNIT F"/>
    <property type="match status" value="1"/>
</dbReference>
<keyword evidence="3" id="KW-0408">Iron</keyword>
<reference evidence="6" key="2">
    <citation type="journal article" date="2014" name="ISME J.">
        <title>Microbial stratification in low pH oxic and suboxic macroscopic growths along an acid mine drainage.</title>
        <authorList>
            <person name="Mendez-Garcia C."/>
            <person name="Mesa V."/>
            <person name="Sprenger R.R."/>
            <person name="Richter M."/>
            <person name="Diez M.S."/>
            <person name="Solano J."/>
            <person name="Bargiela R."/>
            <person name="Golyshina O.V."/>
            <person name="Manteca A."/>
            <person name="Ramos J.L."/>
            <person name="Gallego J.R."/>
            <person name="Llorente I."/>
            <person name="Martins Dos Santos V.A."/>
            <person name="Jensen O.N."/>
            <person name="Pelaez A.I."/>
            <person name="Sanchez J."/>
            <person name="Ferrer M."/>
        </authorList>
    </citation>
    <scope>NUCLEOTIDE SEQUENCE</scope>
</reference>
<feature type="domain" description="NADH-ubiquinone oxidoreductase 51kDa subunit FMN-binding" evidence="5">
    <location>
        <begin position="7"/>
        <end position="132"/>
    </location>
</feature>
<evidence type="ECO:0000313" key="6">
    <source>
        <dbReference type="EMBL" id="EQD28098.1"/>
    </source>
</evidence>
<dbReference type="AlphaFoldDB" id="T0Y4U8"/>
<protein>
    <submittedName>
        <fullName evidence="6">NADH dehydrogenase (Quinone)</fullName>
    </submittedName>
</protein>
<evidence type="ECO:0000256" key="4">
    <source>
        <dbReference type="ARBA" id="ARBA00023014"/>
    </source>
</evidence>
<dbReference type="EMBL" id="AUZX01015765">
    <property type="protein sequence ID" value="EQD28098.1"/>
    <property type="molecule type" value="Genomic_DNA"/>
</dbReference>
<organism evidence="6">
    <name type="scientific">mine drainage metagenome</name>
    <dbReference type="NCBI Taxonomy" id="410659"/>
    <lineage>
        <taxon>unclassified sequences</taxon>
        <taxon>metagenomes</taxon>
        <taxon>ecological metagenomes</taxon>
    </lineage>
</organism>
<dbReference type="Pfam" id="PF01512">
    <property type="entry name" value="Complex1_51K"/>
    <property type="match status" value="1"/>
</dbReference>
<feature type="non-terminal residue" evidence="6">
    <location>
        <position position="1"/>
    </location>
</feature>
<dbReference type="SUPFAM" id="SSF142019">
    <property type="entry name" value="Nqo1 FMN-binding domain-like"/>
    <property type="match status" value="1"/>
</dbReference>
<dbReference type="PANTHER" id="PTHR43578:SF3">
    <property type="entry name" value="NADH-QUINONE OXIDOREDUCTASE SUBUNIT F"/>
    <property type="match status" value="1"/>
</dbReference>
<sequence>EQVIDEVTKSGLRGRGGGGFPTGMKWNLTRKSPGPEKYVVCNADEGDPGAFMDRSVLEGDPHSVIEGMILASFAVGHAKKGYIYCRAEYPLAIKRLQKAINDARERNFLGENILGSDLSFDLEIKEGAGAYVW</sequence>
<gene>
    <name evidence="6" type="ORF">B1A_21328</name>
</gene>